<sequence length="587" mass="63470">MAEAFGVAGSAIQVADAGFKLYGALSQYVRDYVGADKHTARLADEVKTTSWALKQLGIFLQEDEKMKLCKPEVIAETQTALDGCQAAFGEVEHVLKDFMPISVNGALTGTRRFKWPFKKSKAQLLLAQFERLKTNLLLVFKVLSYASKLSSQSTQDDLSFLDDRTQVTILAKAKADSVEAMSKLLPNPETQAEAGKTLNSNGTASIPLRAMRSPREPNASSSTAVQTYAWTSAATFLPVVPPTVQASVDTPHTMSKGNVRVAIFEKPHGEASSTERSSVTPKSSPSPQSRGEFDLKIALEQSTEKDTQKQRCVRVRDATKGASSKRSKMLSEHLDHCASAVSRLGTVIGEAKRDLHLQNNISMSSINSSLRSTKRAFSNLAGAESDLDSEPEKLLRPKRSPPALRSQGSSSGAYLPQPPAPWPRYDAVPEPINPVSTREESTTPRASTDPVEASTPLPSRPPKLTLAIPHRELARSSATRLEPLMNNQVTLDAYSTSSSALSFAASILPIDSAGEAESSARGSSQSPQPYESHDVRRMRKSGSSLSRFDAGSGFLFGVTEDDEPIDVPASLETVDDLVRKWTHVSPG</sequence>
<dbReference type="PANTHER" id="PTHR36167">
    <property type="entry name" value="C2H2 FINGER DOMAIN TRANSCRIPTION FACTOR (EUROFUNG)-RELATED"/>
    <property type="match status" value="1"/>
</dbReference>
<accession>A0AB34KN95</accession>
<dbReference type="AlphaFoldDB" id="A0AB34KN95"/>
<proteinExistence type="predicted"/>
<feature type="region of interest" description="Disordered" evidence="1">
    <location>
        <begin position="268"/>
        <end position="331"/>
    </location>
</feature>
<evidence type="ECO:0000313" key="2">
    <source>
        <dbReference type="EMBL" id="KAL1585187.1"/>
    </source>
</evidence>
<feature type="compositionally biased region" description="Polar residues" evidence="1">
    <location>
        <begin position="271"/>
        <end position="289"/>
    </location>
</feature>
<reference evidence="2 3" key="1">
    <citation type="journal article" date="2020" name="Microbiol. Resour. Announc.">
        <title>Draft Genome Sequence of a Cladosporium Species Isolated from the Mesophotic Ascidian Didemnum maculosum.</title>
        <authorList>
            <person name="Gioti A."/>
            <person name="Siaperas R."/>
            <person name="Nikolaivits E."/>
            <person name="Le Goff G."/>
            <person name="Ouazzani J."/>
            <person name="Kotoulas G."/>
            <person name="Topakas E."/>
        </authorList>
    </citation>
    <scope>NUCLEOTIDE SEQUENCE [LARGE SCALE GENOMIC DNA]</scope>
    <source>
        <strain evidence="2 3">TM138-S3</strain>
    </source>
</reference>
<feature type="compositionally biased region" description="Low complexity" evidence="1">
    <location>
        <begin position="515"/>
        <end position="529"/>
    </location>
</feature>
<keyword evidence="3" id="KW-1185">Reference proteome</keyword>
<feature type="region of interest" description="Disordered" evidence="1">
    <location>
        <begin position="515"/>
        <end position="549"/>
    </location>
</feature>
<gene>
    <name evidence="2" type="ORF">WHR41_06432</name>
</gene>
<evidence type="ECO:0008006" key="4">
    <source>
        <dbReference type="Google" id="ProtNLM"/>
    </source>
</evidence>
<organism evidence="2 3">
    <name type="scientific">Cladosporium halotolerans</name>
    <dbReference type="NCBI Taxonomy" id="1052096"/>
    <lineage>
        <taxon>Eukaryota</taxon>
        <taxon>Fungi</taxon>
        <taxon>Dikarya</taxon>
        <taxon>Ascomycota</taxon>
        <taxon>Pezizomycotina</taxon>
        <taxon>Dothideomycetes</taxon>
        <taxon>Dothideomycetidae</taxon>
        <taxon>Cladosporiales</taxon>
        <taxon>Cladosporiaceae</taxon>
        <taxon>Cladosporium</taxon>
    </lineage>
</organism>
<dbReference type="GeneID" id="96007875"/>
<comment type="caution">
    <text evidence="2">The sequence shown here is derived from an EMBL/GenBank/DDBJ whole genome shotgun (WGS) entry which is preliminary data.</text>
</comment>
<dbReference type="PANTHER" id="PTHR36167:SF4">
    <property type="entry name" value="FUNGAL N-TERMINAL DOMAIN-CONTAINING PROTEIN"/>
    <property type="match status" value="1"/>
</dbReference>
<protein>
    <recommendedName>
        <fullName evidence="4">Fungal N-terminal domain-containing protein</fullName>
    </recommendedName>
</protein>
<dbReference type="RefSeq" id="XP_069228293.1">
    <property type="nucleotide sequence ID" value="XM_069375037.1"/>
</dbReference>
<feature type="region of interest" description="Disordered" evidence="1">
    <location>
        <begin position="189"/>
        <end position="222"/>
    </location>
</feature>
<dbReference type="InterPro" id="IPR039327">
    <property type="entry name" value="CON7-like"/>
</dbReference>
<evidence type="ECO:0000256" key="1">
    <source>
        <dbReference type="SAM" id="MobiDB-lite"/>
    </source>
</evidence>
<dbReference type="GO" id="GO:0006355">
    <property type="term" value="P:regulation of DNA-templated transcription"/>
    <property type="evidence" value="ECO:0007669"/>
    <property type="project" value="InterPro"/>
</dbReference>
<feature type="compositionally biased region" description="Basic and acidic residues" evidence="1">
    <location>
        <begin position="291"/>
        <end position="319"/>
    </location>
</feature>
<evidence type="ECO:0000313" key="3">
    <source>
        <dbReference type="Proteomes" id="UP000803884"/>
    </source>
</evidence>
<dbReference type="EMBL" id="JAAQHG020000021">
    <property type="protein sequence ID" value="KAL1585187.1"/>
    <property type="molecule type" value="Genomic_DNA"/>
</dbReference>
<feature type="region of interest" description="Disordered" evidence="1">
    <location>
        <begin position="381"/>
        <end position="467"/>
    </location>
</feature>
<dbReference type="Proteomes" id="UP000803884">
    <property type="component" value="Unassembled WGS sequence"/>
</dbReference>
<name>A0AB34KN95_9PEZI</name>